<dbReference type="Proteomes" id="UP001214530">
    <property type="component" value="Chromosome"/>
</dbReference>
<gene>
    <name evidence="1" type="ORF">P0Y49_06835</name>
</gene>
<reference evidence="1" key="1">
    <citation type="submission" date="2023-03" db="EMBL/GenBank/DDBJ databases">
        <title>Andean soil-derived lignocellulolytic bacterial consortium as a source of novel taxa and putative plastic-active enzymes.</title>
        <authorList>
            <person name="Diaz-Garcia L."/>
            <person name="Chuvochina M."/>
            <person name="Feuerriegel G."/>
            <person name="Bunk B."/>
            <person name="Sproer C."/>
            <person name="Streit W.R."/>
            <person name="Rodriguez L.M."/>
            <person name="Overmann J."/>
            <person name="Jimenez D.J."/>
        </authorList>
    </citation>
    <scope>NUCLEOTIDE SEQUENCE</scope>
    <source>
        <strain evidence="1">MAG 3858</strain>
    </source>
</reference>
<dbReference type="EMBL" id="CP119313">
    <property type="protein sequence ID" value="WEK20850.1"/>
    <property type="molecule type" value="Genomic_DNA"/>
</dbReference>
<name>A0AAJ6B808_9SPHI</name>
<proteinExistence type="predicted"/>
<protein>
    <submittedName>
        <fullName evidence="1">Uncharacterized protein</fullName>
    </submittedName>
</protein>
<evidence type="ECO:0000313" key="2">
    <source>
        <dbReference type="Proteomes" id="UP001214530"/>
    </source>
</evidence>
<sequence>MNLYKKQLIDELILPAFNQLTVSQKLINSLYDLCSLHKAIKFQLLELPGPYFEGRLWFSVEAMVQAYYFCPYKQCKWGTRIWRRKEFILNSSSLLNQEFRTDYLEVLEPGDLLSITYIDLLKLMVEFPELEKQVQNISACNEMYYHRRNQLLNQPPLERVLQFEKENPLFINVAGKDAIAMHVGLTRQGYHNQLKRHHLTFVTS</sequence>
<dbReference type="Gene3D" id="2.60.120.10">
    <property type="entry name" value="Jelly Rolls"/>
    <property type="match status" value="1"/>
</dbReference>
<dbReference type="InterPro" id="IPR014710">
    <property type="entry name" value="RmlC-like_jellyroll"/>
</dbReference>
<evidence type="ECO:0000313" key="1">
    <source>
        <dbReference type="EMBL" id="WEK20850.1"/>
    </source>
</evidence>
<accession>A0AAJ6B808</accession>
<dbReference type="AlphaFoldDB" id="A0AAJ6B808"/>
<organism evidence="1 2">
    <name type="scientific">Candidatus Pedobacter colombiensis</name>
    <dbReference type="NCBI Taxonomy" id="3121371"/>
    <lineage>
        <taxon>Bacteria</taxon>
        <taxon>Pseudomonadati</taxon>
        <taxon>Bacteroidota</taxon>
        <taxon>Sphingobacteriia</taxon>
        <taxon>Sphingobacteriales</taxon>
        <taxon>Sphingobacteriaceae</taxon>
        <taxon>Pedobacter</taxon>
    </lineage>
</organism>